<evidence type="ECO:0000256" key="2">
    <source>
        <dbReference type="ARBA" id="ARBA00022801"/>
    </source>
</evidence>
<dbReference type="Pfam" id="PF00293">
    <property type="entry name" value="NUDIX"/>
    <property type="match status" value="1"/>
</dbReference>
<dbReference type="Gene3D" id="3.90.79.10">
    <property type="entry name" value="Nucleoside Triphosphate Pyrophosphohydrolase"/>
    <property type="match status" value="1"/>
</dbReference>
<dbReference type="GO" id="GO:0016787">
    <property type="term" value="F:hydrolase activity"/>
    <property type="evidence" value="ECO:0007669"/>
    <property type="project" value="UniProtKB-KW"/>
</dbReference>
<dbReference type="EMBL" id="LOYH01000062">
    <property type="protein sequence ID" value="KVK80094.1"/>
    <property type="molecule type" value="Genomic_DNA"/>
</dbReference>
<organism evidence="4 5">
    <name type="scientific">Burkholderia cepacia</name>
    <name type="common">Pseudomonas cepacia</name>
    <dbReference type="NCBI Taxonomy" id="292"/>
    <lineage>
        <taxon>Bacteria</taxon>
        <taxon>Pseudomonadati</taxon>
        <taxon>Pseudomonadota</taxon>
        <taxon>Betaproteobacteria</taxon>
        <taxon>Burkholderiales</taxon>
        <taxon>Burkholderiaceae</taxon>
        <taxon>Burkholderia</taxon>
        <taxon>Burkholderia cepacia complex</taxon>
    </lineage>
</organism>
<dbReference type="InterPro" id="IPR000086">
    <property type="entry name" value="NUDIX_hydrolase_dom"/>
</dbReference>
<proteinExistence type="predicted"/>
<evidence type="ECO:0000313" key="4">
    <source>
        <dbReference type="EMBL" id="KVK80094.1"/>
    </source>
</evidence>
<dbReference type="InterPro" id="IPR020084">
    <property type="entry name" value="NUDIX_hydrolase_CS"/>
</dbReference>
<dbReference type="CDD" id="cd04667">
    <property type="entry name" value="NUDIX_Hydrolase"/>
    <property type="match status" value="1"/>
</dbReference>
<dbReference type="SUPFAM" id="SSF55811">
    <property type="entry name" value="Nudix"/>
    <property type="match status" value="1"/>
</dbReference>
<reference evidence="4 5" key="1">
    <citation type="submission" date="2015-11" db="EMBL/GenBank/DDBJ databases">
        <title>Expanding the genomic diversity of Burkholderia species for the development of highly accurate diagnostics.</title>
        <authorList>
            <person name="Sahl J."/>
            <person name="Keim P."/>
            <person name="Wagner D."/>
        </authorList>
    </citation>
    <scope>NUCLEOTIDE SEQUENCE [LARGE SCALE GENOMIC DNA]</scope>
    <source>
        <strain evidence="4 5">MSMB1302</strain>
    </source>
</reference>
<sequence>MKERATVLCRRGDRILLVARSNARWALPGGKPRPDEPLRDAARRELLEETGLACGHARYLFRIPGTHKLHHVYLADIDPDAIARPLNEIAHCAWIDRESLRSLHCSQPTPLIVELAFDWLRQPRLVPGVVEHDVFAGIAA</sequence>
<evidence type="ECO:0000313" key="5">
    <source>
        <dbReference type="Proteomes" id="UP000069001"/>
    </source>
</evidence>
<dbReference type="Proteomes" id="UP000069001">
    <property type="component" value="Unassembled WGS sequence"/>
</dbReference>
<dbReference type="PANTHER" id="PTHR43046:SF14">
    <property type="entry name" value="MUTT_NUDIX FAMILY PROTEIN"/>
    <property type="match status" value="1"/>
</dbReference>
<protein>
    <submittedName>
        <fullName evidence="4">NUDIX hydrolase</fullName>
    </submittedName>
</protein>
<name>A0A118LRB3_BURCE</name>
<dbReference type="AlphaFoldDB" id="A0A118LRB3"/>
<gene>
    <name evidence="4" type="ORF">WS90_01780</name>
</gene>
<comment type="caution">
    <text evidence="4">The sequence shown here is derived from an EMBL/GenBank/DDBJ whole genome shotgun (WGS) entry which is preliminary data.</text>
</comment>
<dbReference type="RefSeq" id="WP_059730426.1">
    <property type="nucleotide sequence ID" value="NZ_LOYH01000062.1"/>
</dbReference>
<dbReference type="PANTHER" id="PTHR43046">
    <property type="entry name" value="GDP-MANNOSE MANNOSYL HYDROLASE"/>
    <property type="match status" value="1"/>
</dbReference>
<keyword evidence="2 4" id="KW-0378">Hydrolase</keyword>
<feature type="domain" description="Nudix hydrolase" evidence="3">
    <location>
        <begin position="1"/>
        <end position="118"/>
    </location>
</feature>
<dbReference type="PROSITE" id="PS00893">
    <property type="entry name" value="NUDIX_BOX"/>
    <property type="match status" value="1"/>
</dbReference>
<accession>A0A118LRB3</accession>
<evidence type="ECO:0000259" key="3">
    <source>
        <dbReference type="PROSITE" id="PS51462"/>
    </source>
</evidence>
<dbReference type="InterPro" id="IPR015797">
    <property type="entry name" value="NUDIX_hydrolase-like_dom_sf"/>
</dbReference>
<comment type="cofactor">
    <cofactor evidence="1">
        <name>Mg(2+)</name>
        <dbReference type="ChEBI" id="CHEBI:18420"/>
    </cofactor>
</comment>
<evidence type="ECO:0000256" key="1">
    <source>
        <dbReference type="ARBA" id="ARBA00001946"/>
    </source>
</evidence>
<dbReference type="PROSITE" id="PS51462">
    <property type="entry name" value="NUDIX"/>
    <property type="match status" value="1"/>
</dbReference>